<evidence type="ECO:0000313" key="3">
    <source>
        <dbReference type="Proteomes" id="UP000011185"/>
    </source>
</evidence>
<evidence type="ECO:0000313" key="2">
    <source>
        <dbReference type="EMBL" id="ELQ75656.1"/>
    </source>
</evidence>
<dbReference type="AlphaFoldDB" id="L7JX99"/>
<evidence type="ECO:0000256" key="1">
    <source>
        <dbReference type="SAM" id="SignalP"/>
    </source>
</evidence>
<dbReference type="OMA" id="MIHNTIM"/>
<organism evidence="2 3">
    <name type="scientific">Trachipleistophora hominis</name>
    <name type="common">Microsporidian parasite</name>
    <dbReference type="NCBI Taxonomy" id="72359"/>
    <lineage>
        <taxon>Eukaryota</taxon>
        <taxon>Fungi</taxon>
        <taxon>Fungi incertae sedis</taxon>
        <taxon>Microsporidia</taxon>
        <taxon>Pleistophoridae</taxon>
        <taxon>Trachipleistophora</taxon>
    </lineage>
</organism>
<dbReference type="VEuPathDB" id="MicrosporidiaDB:THOM_1328"/>
<dbReference type="HOGENOM" id="CLU_727991_0_0_1"/>
<protein>
    <submittedName>
        <fullName evidence="2">Uncharacterized protein</fullName>
    </submittedName>
</protein>
<proteinExistence type="predicted"/>
<gene>
    <name evidence="2" type="ORF">THOM_1328</name>
</gene>
<feature type="signal peptide" evidence="1">
    <location>
        <begin position="1"/>
        <end position="30"/>
    </location>
</feature>
<feature type="chain" id="PRO_5003979103" evidence="1">
    <location>
        <begin position="31"/>
        <end position="380"/>
    </location>
</feature>
<dbReference type="EMBL" id="JH993935">
    <property type="protein sequence ID" value="ELQ75656.1"/>
    <property type="molecule type" value="Genomic_DNA"/>
</dbReference>
<name>L7JX99_TRAHO</name>
<keyword evidence="3" id="KW-1185">Reference proteome</keyword>
<reference evidence="2 3" key="1">
    <citation type="journal article" date="2012" name="PLoS Pathog.">
        <title>The genome of the obligate intracellular parasite Trachipleistophora hominis: new insights into microsporidian genome dynamics and reductive evolution.</title>
        <authorList>
            <person name="Heinz E."/>
            <person name="Williams T.A."/>
            <person name="Nakjang S."/>
            <person name="Noel C.J."/>
            <person name="Swan D.C."/>
            <person name="Goldberg A.V."/>
            <person name="Harris S.R."/>
            <person name="Weinmaier T."/>
            <person name="Markert S."/>
            <person name="Becher D."/>
            <person name="Bernhardt J."/>
            <person name="Dagan T."/>
            <person name="Hacker C."/>
            <person name="Lucocq J.M."/>
            <person name="Schweder T."/>
            <person name="Rattei T."/>
            <person name="Hall N."/>
            <person name="Hirt R.P."/>
            <person name="Embley T.M."/>
        </authorList>
    </citation>
    <scope>NUCLEOTIDE SEQUENCE [LARGE SCALE GENOMIC DNA]</scope>
</reference>
<dbReference type="Proteomes" id="UP000011185">
    <property type="component" value="Unassembled WGS sequence"/>
</dbReference>
<dbReference type="InParanoid" id="L7JX99"/>
<keyword evidence="1" id="KW-0732">Signal</keyword>
<accession>L7JX99</accession>
<sequence length="380" mass="43797">MIHNTIMQPVRHLPFKTLVLFALMTNMLNASTPVNILDEIYDVRRHLCTNAIVSGDDTDRLPFLYVAGLSLPPSTDAEVLVRMNTMRAAVANSYATQPLKSFWFGSENDMNEILKKVIDKVPSKEIAAENNFTKLAKKFLDEFHEVTSKIVKECGSYDVSHIKVFKIDPNNFDDAIAVIENGLNEEERTLDSFETAYTAFVKMFEHMETQPNDVRLVNLAKAFYMLLNETRAHIILIYQLYGILIESSSSKSKDSSKKATAERVGTFHEFLRKLKAQIDNDRLEKKHFITTAKMIVRTLNDFRMTCIFMDENSIMLANFLIYQQRKHLHHVLSEELLDYWKSSANKRKNDYEKMESKDKKEINMRMWPVGDESERAAAAA</sequence>